<gene>
    <name evidence="2" type="primary">SSCI12460.1</name>
</gene>
<accession>A0A0F7RUQ2</accession>
<evidence type="ECO:0000256" key="1">
    <source>
        <dbReference type="SAM" id="MobiDB-lite"/>
    </source>
</evidence>
<dbReference type="Proteomes" id="UP000242770">
    <property type="component" value="Unassembled WGS sequence"/>
</dbReference>
<reference evidence="3" key="1">
    <citation type="submission" date="2014-06" db="EMBL/GenBank/DDBJ databases">
        <authorList>
            <person name="Berkman P.J."/>
        </authorList>
    </citation>
    <scope>NUCLEOTIDE SEQUENCE [LARGE SCALE GENOMIC DNA]</scope>
</reference>
<feature type="region of interest" description="Disordered" evidence="1">
    <location>
        <begin position="96"/>
        <end position="127"/>
    </location>
</feature>
<sequence>MAERSVPADQLEAMLAELYQIYPSLARQENVVETRICWYSDTGGNVWVVSGDSGHAYKFLPMIGSLFATVAGLIPNTRGLDLERFTFRHQLRLHEQKRRGGKVVGADSNRVDGKEKGKVEGNARARL</sequence>
<name>A0A0F7RUQ2_9BASI</name>
<protein>
    <submittedName>
        <fullName evidence="2">Uncharacterized protein</fullName>
    </submittedName>
</protein>
<dbReference type="EMBL" id="CCFA01000639">
    <property type="protein sequence ID" value="CDR99048.1"/>
    <property type="molecule type" value="Genomic_DNA"/>
</dbReference>
<keyword evidence="3" id="KW-1185">Reference proteome</keyword>
<organism evidence="2 3">
    <name type="scientific">Sporisorium scitamineum</name>
    <dbReference type="NCBI Taxonomy" id="49012"/>
    <lineage>
        <taxon>Eukaryota</taxon>
        <taxon>Fungi</taxon>
        <taxon>Dikarya</taxon>
        <taxon>Basidiomycota</taxon>
        <taxon>Ustilaginomycotina</taxon>
        <taxon>Ustilaginomycetes</taxon>
        <taxon>Ustilaginales</taxon>
        <taxon>Ustilaginaceae</taxon>
        <taxon>Sporisorium</taxon>
    </lineage>
</organism>
<feature type="compositionally biased region" description="Basic and acidic residues" evidence="1">
    <location>
        <begin position="109"/>
        <end position="127"/>
    </location>
</feature>
<dbReference type="AlphaFoldDB" id="A0A0F7RUQ2"/>
<evidence type="ECO:0000313" key="2">
    <source>
        <dbReference type="EMBL" id="CDR99048.1"/>
    </source>
</evidence>
<proteinExistence type="predicted"/>
<evidence type="ECO:0000313" key="3">
    <source>
        <dbReference type="Proteomes" id="UP000242770"/>
    </source>
</evidence>
<dbReference type="Gene3D" id="3.30.9.10">
    <property type="entry name" value="D-Amino Acid Oxidase, subunit A, domain 2"/>
    <property type="match status" value="1"/>
</dbReference>
<dbReference type="STRING" id="49012.A0A0F7RUQ2"/>